<feature type="compositionally biased region" description="Basic residues" evidence="7">
    <location>
        <begin position="258"/>
        <end position="267"/>
    </location>
</feature>
<evidence type="ECO:0000256" key="6">
    <source>
        <dbReference type="ARBA" id="ARBA00037847"/>
    </source>
</evidence>
<dbReference type="PRINTS" id="PR00625">
    <property type="entry name" value="JDOMAIN"/>
</dbReference>
<dbReference type="GO" id="GO:0005634">
    <property type="term" value="C:nucleus"/>
    <property type="evidence" value="ECO:0007669"/>
    <property type="project" value="UniProtKB-SubCell"/>
</dbReference>
<dbReference type="PROSITE" id="PS50076">
    <property type="entry name" value="DNAJ_2"/>
    <property type="match status" value="1"/>
</dbReference>
<keyword evidence="5" id="KW-0472">Membrane</keyword>
<evidence type="ECO:0000313" key="9">
    <source>
        <dbReference type="EMBL" id="CAD7228339.1"/>
    </source>
</evidence>
<evidence type="ECO:0000256" key="5">
    <source>
        <dbReference type="ARBA" id="ARBA00023136"/>
    </source>
</evidence>
<gene>
    <name evidence="9" type="ORF">CTOB1V02_LOCUS6225</name>
</gene>
<dbReference type="PROSITE" id="PS50090">
    <property type="entry name" value="MYB_LIKE"/>
    <property type="match status" value="1"/>
</dbReference>
<evidence type="ECO:0000256" key="2">
    <source>
        <dbReference type="ARBA" id="ARBA00022692"/>
    </source>
</evidence>
<dbReference type="PANTHER" id="PTHR44653:SF2">
    <property type="entry name" value="DNAJ HOMOLOG SUBFAMILY C MEMBER 1"/>
    <property type="match status" value="1"/>
</dbReference>
<protein>
    <submittedName>
        <fullName evidence="9">Uncharacterized protein</fullName>
    </submittedName>
</protein>
<dbReference type="SMART" id="SM00717">
    <property type="entry name" value="SANT"/>
    <property type="match status" value="2"/>
</dbReference>
<dbReference type="Pfam" id="PF23082">
    <property type="entry name" value="Myb_DNA-binding_2"/>
    <property type="match status" value="2"/>
</dbReference>
<dbReference type="CDD" id="cd06257">
    <property type="entry name" value="DnaJ"/>
    <property type="match status" value="1"/>
</dbReference>
<comment type="subcellular location">
    <subcellularLocation>
        <location evidence="6">Endomembrane system</location>
        <topology evidence="6">Single-pass membrane protein</topology>
    </subcellularLocation>
    <subcellularLocation>
        <location evidence="1">Nucleus</location>
    </subcellularLocation>
</comment>
<dbReference type="OrthoDB" id="1420887at2759"/>
<dbReference type="PROSITE" id="PS00636">
    <property type="entry name" value="DNAJ_1"/>
    <property type="match status" value="1"/>
</dbReference>
<keyword evidence="3 8" id="KW-0732">Signal</keyword>
<keyword evidence="2" id="KW-0812">Transmembrane</keyword>
<dbReference type="SMART" id="SM00271">
    <property type="entry name" value="DnaJ"/>
    <property type="match status" value="1"/>
</dbReference>
<dbReference type="InterPro" id="IPR052606">
    <property type="entry name" value="DnaJ_domain_protein"/>
</dbReference>
<dbReference type="InterPro" id="IPR001623">
    <property type="entry name" value="DnaJ_domain"/>
</dbReference>
<dbReference type="Gene3D" id="1.10.287.110">
    <property type="entry name" value="DnaJ domain"/>
    <property type="match status" value="1"/>
</dbReference>
<dbReference type="AlphaFoldDB" id="A0A7R8WCA0"/>
<organism evidence="9">
    <name type="scientific">Cyprideis torosa</name>
    <dbReference type="NCBI Taxonomy" id="163714"/>
    <lineage>
        <taxon>Eukaryota</taxon>
        <taxon>Metazoa</taxon>
        <taxon>Ecdysozoa</taxon>
        <taxon>Arthropoda</taxon>
        <taxon>Crustacea</taxon>
        <taxon>Oligostraca</taxon>
        <taxon>Ostracoda</taxon>
        <taxon>Podocopa</taxon>
        <taxon>Podocopida</taxon>
        <taxon>Cytherocopina</taxon>
        <taxon>Cytheroidea</taxon>
        <taxon>Cytherideidae</taxon>
        <taxon>Cyprideis</taxon>
    </lineage>
</organism>
<dbReference type="InterPro" id="IPR001005">
    <property type="entry name" value="SANT/Myb"/>
</dbReference>
<evidence type="ECO:0000256" key="8">
    <source>
        <dbReference type="SAM" id="SignalP"/>
    </source>
</evidence>
<name>A0A7R8WCA0_9CRUS</name>
<dbReference type="CDD" id="cd00167">
    <property type="entry name" value="SANT"/>
    <property type="match status" value="1"/>
</dbReference>
<accession>A0A7R8WCA0</accession>
<dbReference type="Pfam" id="PF00226">
    <property type="entry name" value="DnaJ"/>
    <property type="match status" value="1"/>
</dbReference>
<evidence type="ECO:0000256" key="4">
    <source>
        <dbReference type="ARBA" id="ARBA00022989"/>
    </source>
</evidence>
<dbReference type="InterPro" id="IPR018253">
    <property type="entry name" value="DnaJ_domain_CS"/>
</dbReference>
<dbReference type="SUPFAM" id="SSF46565">
    <property type="entry name" value="Chaperone J-domain"/>
    <property type="match status" value="1"/>
</dbReference>
<sequence>MLKFMFYLMMPLCGPKFCNAYGWFSSQEMDLFDLVEEVKQNFYEFMNVTEDATQADLKKSFRRLSLVLHPDKNPSEDAEVRFRQLVAIYEVLKDKDRRERYNQVLVEGLPDWKTPMFYFRRARKMDISELTVLLVGILTLGHYLMSWGSYVEKKWVRKNEWHLGSSNTKSKKKKKKAMTVSDQVTEVEEDERPKFRDLLPFLVVRGLYSLVTTDIPLMYAEAKAAKAAREAEKKEAEEEEKRKQQRQEEEEIAAQKRKEARRNRGKNKFRELNPELEEVYEEQMRRMHGRGSDEESTDDDDANTKPRTIQAGGFWTDDDFAQLAKLMKRYPGGTPQRWEKIAEQMCRTVFEAKRVKEDVYRAGVGVALQGITGQEKGIVEEAPEEAQRCVEIGDGQMLIRTVDGSEEVVQIKREKRKTRPKEEGSDVTAAEGSEYAGEPWEQVQQKALEMALTRFPKGTEERWERIAKCVEGKTKEQCIQRYKWISEMVKKRKTANLSDT</sequence>
<dbReference type="SUPFAM" id="SSF46689">
    <property type="entry name" value="Homeodomain-like"/>
    <property type="match status" value="2"/>
</dbReference>
<feature type="signal peptide" evidence="8">
    <location>
        <begin position="1"/>
        <end position="20"/>
    </location>
</feature>
<dbReference type="GO" id="GO:0012505">
    <property type="term" value="C:endomembrane system"/>
    <property type="evidence" value="ECO:0007669"/>
    <property type="project" value="UniProtKB-SubCell"/>
</dbReference>
<evidence type="ECO:0000256" key="1">
    <source>
        <dbReference type="ARBA" id="ARBA00004123"/>
    </source>
</evidence>
<dbReference type="PANTHER" id="PTHR44653">
    <property type="entry name" value="DNAJ HOMOLOG SUBFAMILY C MEMBER 1"/>
    <property type="match status" value="1"/>
</dbReference>
<evidence type="ECO:0000256" key="7">
    <source>
        <dbReference type="SAM" id="MobiDB-lite"/>
    </source>
</evidence>
<dbReference type="EMBL" id="OB661490">
    <property type="protein sequence ID" value="CAD7228339.1"/>
    <property type="molecule type" value="Genomic_DNA"/>
</dbReference>
<feature type="chain" id="PRO_5043602183" evidence="8">
    <location>
        <begin position="21"/>
        <end position="500"/>
    </location>
</feature>
<evidence type="ECO:0000256" key="3">
    <source>
        <dbReference type="ARBA" id="ARBA00022729"/>
    </source>
</evidence>
<proteinExistence type="predicted"/>
<reference evidence="9" key="1">
    <citation type="submission" date="2020-11" db="EMBL/GenBank/DDBJ databases">
        <authorList>
            <person name="Tran Van P."/>
        </authorList>
    </citation>
    <scope>NUCLEOTIDE SEQUENCE</scope>
</reference>
<feature type="region of interest" description="Disordered" evidence="7">
    <location>
        <begin position="231"/>
        <end position="312"/>
    </location>
</feature>
<feature type="compositionally biased region" description="Basic and acidic residues" evidence="7">
    <location>
        <begin position="231"/>
        <end position="257"/>
    </location>
</feature>
<feature type="compositionally biased region" description="Basic and acidic residues" evidence="7">
    <location>
        <begin position="282"/>
        <end position="293"/>
    </location>
</feature>
<dbReference type="InterPro" id="IPR009057">
    <property type="entry name" value="Homeodomain-like_sf"/>
</dbReference>
<dbReference type="InterPro" id="IPR036869">
    <property type="entry name" value="J_dom_sf"/>
</dbReference>
<feature type="region of interest" description="Disordered" evidence="7">
    <location>
        <begin position="413"/>
        <end position="438"/>
    </location>
</feature>
<dbReference type="Gene3D" id="1.10.10.60">
    <property type="entry name" value="Homeodomain-like"/>
    <property type="match status" value="2"/>
</dbReference>
<keyword evidence="4" id="KW-1133">Transmembrane helix</keyword>